<evidence type="ECO:0000259" key="8">
    <source>
        <dbReference type="Pfam" id="PF03458"/>
    </source>
</evidence>
<dbReference type="Pfam" id="PF03458">
    <property type="entry name" value="Gly_transporter"/>
    <property type="match status" value="2"/>
</dbReference>
<evidence type="ECO:0000313" key="9">
    <source>
        <dbReference type="EMBL" id="EGF23190.1"/>
    </source>
</evidence>
<protein>
    <recommendedName>
        <fullName evidence="8">Glycine transporter domain-containing protein</fullName>
    </recommendedName>
</protein>
<evidence type="ECO:0000256" key="3">
    <source>
        <dbReference type="ARBA" id="ARBA00022475"/>
    </source>
</evidence>
<gene>
    <name evidence="9" type="ORF">HMPREF0091_10137</name>
</gene>
<feature type="transmembrane region" description="Helical" evidence="7">
    <location>
        <begin position="90"/>
        <end position="109"/>
    </location>
</feature>
<evidence type="ECO:0000256" key="7">
    <source>
        <dbReference type="SAM" id="Phobius"/>
    </source>
</evidence>
<keyword evidence="3" id="KW-1003">Cell membrane</keyword>
<evidence type="ECO:0000256" key="5">
    <source>
        <dbReference type="ARBA" id="ARBA00022989"/>
    </source>
</evidence>
<comment type="similarity">
    <text evidence="2">Belongs to the UPF0126 family.</text>
</comment>
<dbReference type="PANTHER" id="PTHR30506">
    <property type="entry name" value="INNER MEMBRANE PROTEIN"/>
    <property type="match status" value="1"/>
</dbReference>
<keyword evidence="5 7" id="KW-1133">Transmembrane helix</keyword>
<keyword evidence="10" id="KW-1185">Reference proteome</keyword>
<comment type="caution">
    <text evidence="9">The sequence shown here is derived from an EMBL/GenBank/DDBJ whole genome shotgun (WGS) entry which is preliminary data.</text>
</comment>
<reference evidence="9 10" key="1">
    <citation type="submission" date="2011-02" db="EMBL/GenBank/DDBJ databases">
        <authorList>
            <person name="Muzny D."/>
            <person name="Qin X."/>
            <person name="Buhay C."/>
            <person name="Dugan-Rocha S."/>
            <person name="Ding Y."/>
            <person name="Chen G."/>
            <person name="Hawes A."/>
            <person name="Holder M."/>
            <person name="Jhangiani S."/>
            <person name="Johnson A."/>
            <person name="Khan Z."/>
            <person name="Li Z."/>
            <person name="Liu W."/>
            <person name="Liu X."/>
            <person name="Perez L."/>
            <person name="Shen H."/>
            <person name="Wang Q."/>
            <person name="Watt J."/>
            <person name="Xi L."/>
            <person name="Xin Y."/>
            <person name="Zhou J."/>
            <person name="Deng J."/>
            <person name="Jiang H."/>
            <person name="Liu Y."/>
            <person name="Qu J."/>
            <person name="Song X.-Z."/>
            <person name="Zhang L."/>
            <person name="Villasana D."/>
            <person name="Johnson A."/>
            <person name="Liu J."/>
            <person name="Liyanage D."/>
            <person name="Lorensuhewa L."/>
            <person name="Robinson T."/>
            <person name="Song A."/>
            <person name="Song B.-B."/>
            <person name="Dinh H."/>
            <person name="Thornton R."/>
            <person name="Coyle M."/>
            <person name="Francisco L."/>
            <person name="Jackson L."/>
            <person name="Javaid M."/>
            <person name="Korchina V."/>
            <person name="Kovar C."/>
            <person name="Mata R."/>
            <person name="Mathew T."/>
            <person name="Ngo R."/>
            <person name="Nguyen L."/>
            <person name="Nguyen N."/>
            <person name="Okwuonu G."/>
            <person name="Ongeri F."/>
            <person name="Pham C."/>
            <person name="Simmons D."/>
            <person name="Wilczek-Boney K."/>
            <person name="Hale W."/>
            <person name="Jakkamsetti A."/>
            <person name="Pham P."/>
            <person name="Ruth R."/>
            <person name="San Lucas F."/>
            <person name="Warren J."/>
            <person name="Zhang J."/>
            <person name="Zhao Z."/>
            <person name="Zhou C."/>
            <person name="Zhu D."/>
            <person name="Lee S."/>
            <person name="Bess C."/>
            <person name="Blankenburg K."/>
            <person name="Forbes L."/>
            <person name="Fu Q."/>
            <person name="Gubbala S."/>
            <person name="Hirani K."/>
            <person name="Jayaseelan J.C."/>
            <person name="Lara F."/>
            <person name="Munidasa M."/>
            <person name="Palculict T."/>
            <person name="Patil S."/>
            <person name="Pu L.-L."/>
            <person name="Saada N."/>
            <person name="Tang L."/>
            <person name="Weissenberger G."/>
            <person name="Zhu Y."/>
            <person name="Hemphill L."/>
            <person name="Shang Y."/>
            <person name="Youmans B."/>
            <person name="Ayvaz T."/>
            <person name="Ross M."/>
            <person name="Santibanez J."/>
            <person name="Aqrawi P."/>
            <person name="Gross S."/>
            <person name="Joshi V."/>
            <person name="Fowler G."/>
            <person name="Nazareth L."/>
            <person name="Reid J."/>
            <person name="Worley K."/>
            <person name="Petrosino J."/>
            <person name="Highlander S."/>
            <person name="Gibbs R."/>
        </authorList>
    </citation>
    <scope>NUCLEOTIDE SEQUENCE [LARGE SCALE GENOMIC DNA]</scope>
    <source>
        <strain evidence="9 10">DSM 15829</strain>
    </source>
</reference>
<keyword evidence="4 7" id="KW-0812">Transmembrane</keyword>
<keyword evidence="6 7" id="KW-0472">Membrane</keyword>
<evidence type="ECO:0000256" key="4">
    <source>
        <dbReference type="ARBA" id="ARBA00022692"/>
    </source>
</evidence>
<dbReference type="GO" id="GO:0005886">
    <property type="term" value="C:plasma membrane"/>
    <property type="evidence" value="ECO:0007669"/>
    <property type="project" value="UniProtKB-SubCell"/>
</dbReference>
<comment type="subcellular location">
    <subcellularLocation>
        <location evidence="1">Cell membrane</location>
        <topology evidence="1">Multi-pass membrane protein</topology>
    </subcellularLocation>
</comment>
<accession>F1T5Q6</accession>
<evidence type="ECO:0000256" key="2">
    <source>
        <dbReference type="ARBA" id="ARBA00008193"/>
    </source>
</evidence>
<feature type="domain" description="Glycine transporter" evidence="8">
    <location>
        <begin position="31"/>
        <end position="104"/>
    </location>
</feature>
<dbReference type="PANTHER" id="PTHR30506:SF3">
    <property type="entry name" value="UPF0126 INNER MEMBRANE PROTEIN YADS-RELATED"/>
    <property type="match status" value="1"/>
</dbReference>
<dbReference type="eggNOG" id="COG2860">
    <property type="taxonomic scope" value="Bacteria"/>
</dbReference>
<feature type="transmembrane region" description="Helical" evidence="7">
    <location>
        <begin position="56"/>
        <end position="78"/>
    </location>
</feature>
<dbReference type="InterPro" id="IPR005115">
    <property type="entry name" value="Gly_transporter"/>
</dbReference>
<evidence type="ECO:0000256" key="1">
    <source>
        <dbReference type="ARBA" id="ARBA00004651"/>
    </source>
</evidence>
<organism evidence="9 10">
    <name type="scientific">Fannyhessea vaginae DSM 15829</name>
    <dbReference type="NCBI Taxonomy" id="525256"/>
    <lineage>
        <taxon>Bacteria</taxon>
        <taxon>Bacillati</taxon>
        <taxon>Actinomycetota</taxon>
        <taxon>Coriobacteriia</taxon>
        <taxon>Coriobacteriales</taxon>
        <taxon>Atopobiaceae</taxon>
        <taxon>Fannyhessea</taxon>
    </lineage>
</organism>
<dbReference type="EMBL" id="ACGK02000001">
    <property type="protein sequence ID" value="EGF23190.1"/>
    <property type="molecule type" value="Genomic_DNA"/>
</dbReference>
<dbReference type="Proteomes" id="UP000005947">
    <property type="component" value="Unassembled WGS sequence"/>
</dbReference>
<evidence type="ECO:0000313" key="10">
    <source>
        <dbReference type="Proteomes" id="UP000005947"/>
    </source>
</evidence>
<proteinExistence type="inferred from homology"/>
<feature type="domain" description="Glycine transporter" evidence="8">
    <location>
        <begin position="118"/>
        <end position="189"/>
    </location>
</feature>
<feature type="transmembrane region" description="Helical" evidence="7">
    <location>
        <begin position="176"/>
        <end position="196"/>
    </location>
</feature>
<feature type="transmembrane region" description="Helical" evidence="7">
    <location>
        <begin position="146"/>
        <end position="164"/>
    </location>
</feature>
<name>F1T5Q6_9ACTN</name>
<feature type="transmembrane region" description="Helical" evidence="7">
    <location>
        <begin position="29"/>
        <end position="49"/>
    </location>
</feature>
<sequence length="270" mass="29603">MKQITDIKVTLFMNDFFFAYGPDASTLSIPLWLDLASVMVGALSGVLVAQERKLDLIGFMALSVLGGLGGGLIRDMIMQRGGIYALDSQFAIPSVVIVACVGFLFPSFLTKHPKSLEWIDILSVGLFAAAGTDKAMAFYLSPWACVLMGTLTGVGGGMARDIFIGNTPRIFQRSNYYAICAIAGSLVSYTAVFGLYMHRPIAAALCVLATVALRRISLTYNLLSPADVDLTPQIEKQAERAKQVFSHNTTIKAVIHPRTRYQRWRRMHKK</sequence>
<evidence type="ECO:0000256" key="6">
    <source>
        <dbReference type="ARBA" id="ARBA00023136"/>
    </source>
</evidence>
<dbReference type="AlphaFoldDB" id="F1T5Q6"/>